<dbReference type="eggNOG" id="ENOG5032ZW8">
    <property type="taxonomic scope" value="Bacteria"/>
</dbReference>
<feature type="domain" description="DUF6460" evidence="2">
    <location>
        <begin position="52"/>
        <end position="87"/>
    </location>
</feature>
<dbReference type="Proteomes" id="UP000237717">
    <property type="component" value="Chromosome I"/>
</dbReference>
<dbReference type="Proteomes" id="UP000317023">
    <property type="component" value="Unassembled WGS sequence"/>
</dbReference>
<proteinExistence type="predicted"/>
<evidence type="ECO:0000313" key="10">
    <source>
        <dbReference type="Proteomes" id="UP000237717"/>
    </source>
</evidence>
<dbReference type="Proteomes" id="UP000298649">
    <property type="component" value="Chromosome circular"/>
</dbReference>
<evidence type="ECO:0000313" key="9">
    <source>
        <dbReference type="Proteomes" id="UP000222296"/>
    </source>
</evidence>
<gene>
    <name evidence="3" type="ORF">At1D1609_04850</name>
    <name evidence="8" type="ORF">CFBP5506_00610</name>
    <name evidence="5" type="ORF">CFBP7129_00670</name>
    <name evidence="6" type="ORF">CG010_000715</name>
    <name evidence="7" type="ORF">EXN61_01950</name>
    <name evidence="4" type="ORF">J2W61_002139</name>
</gene>
<organism evidence="7 12">
    <name type="scientific">Agrobacterium tumefaciens</name>
    <dbReference type="NCBI Taxonomy" id="358"/>
    <lineage>
        <taxon>Bacteria</taxon>
        <taxon>Pseudomonadati</taxon>
        <taxon>Pseudomonadota</taxon>
        <taxon>Alphaproteobacteria</taxon>
        <taxon>Hyphomicrobiales</taxon>
        <taxon>Rhizobiaceae</taxon>
        <taxon>Rhizobium/Agrobacterium group</taxon>
        <taxon>Agrobacterium</taxon>
        <taxon>Agrobacterium tumefaciens complex</taxon>
    </lineage>
</organism>
<sequence length="88" mass="9722">MAGEVNKMLGDTVARTVVKLLVVSLLVGFLMAIFGLTPWNIIYGARDFVVDLWRSGFHALGAIGDYLILGATIVIPVFIILRLLSYRR</sequence>
<evidence type="ECO:0000313" key="8">
    <source>
        <dbReference type="EMBL" id="WGM59388.1"/>
    </source>
</evidence>
<accession>A0A024J275</accession>
<dbReference type="Proteomes" id="UP000222296">
    <property type="component" value="Chromosome Circular"/>
</dbReference>
<dbReference type="Proteomes" id="UP000305410">
    <property type="component" value="Chromosome Circular"/>
</dbReference>
<keyword evidence="1" id="KW-0472">Membrane</keyword>
<evidence type="ECO:0000256" key="1">
    <source>
        <dbReference type="SAM" id="Phobius"/>
    </source>
</evidence>
<dbReference type="InterPro" id="IPR045594">
    <property type="entry name" value="DUF6460"/>
</dbReference>
<dbReference type="Proteomes" id="UP001265315">
    <property type="component" value="Unassembled WGS sequence"/>
</dbReference>
<dbReference type="EMBL" id="CP122962">
    <property type="protein sequence ID" value="WGM59388.1"/>
    <property type="molecule type" value="Genomic_DNA"/>
</dbReference>
<name>A0A024J275_AGRTU</name>
<dbReference type="OrthoDB" id="8480887at2"/>
<dbReference type="GeneID" id="92924987"/>
<dbReference type="AlphaFoldDB" id="A0A024J275"/>
<reference evidence="8" key="5">
    <citation type="submission" date="2019-04" db="EMBL/GenBank/DDBJ databases">
        <authorList>
            <person name="Chiang H.-Y."/>
            <person name="Huang Y.-Y."/>
            <person name="Chou L."/>
            <person name="Lai E.-M."/>
            <person name="Kuo C.-H."/>
        </authorList>
    </citation>
    <scope>NUCLEOTIDE SEQUENCE</scope>
    <source>
        <strain evidence="8">CFBP5506</strain>
    </source>
</reference>
<dbReference type="Pfam" id="PF20061">
    <property type="entry name" value="DUF6460"/>
    <property type="match status" value="1"/>
</dbReference>
<dbReference type="EMBL" id="CP042274">
    <property type="protein sequence ID" value="QDY92796.1"/>
    <property type="molecule type" value="Genomic_DNA"/>
</dbReference>
<reference evidence="7 12" key="3">
    <citation type="journal article" date="2019" name="Appl. Microbiol. Biotechnol.">
        <title>Differential efficiency of wild type rhizogenic strains for rol gene transformation of plants.</title>
        <authorList>
            <person name="Desmet S."/>
            <person name="De Keyser E."/>
            <person name="Van Vaerenbergh J."/>
            <person name="Baeyen S."/>
            <person name="Van Huylenbroeck J."/>
            <person name="Geelen D."/>
            <person name="Dhooghe E."/>
        </authorList>
    </citation>
    <scope>NUCLEOTIDE SEQUENCE [LARGE SCALE GENOMIC DNA]</scope>
    <source>
        <strain evidence="7 12">MAFF210266</strain>
    </source>
</reference>
<dbReference type="EMBL" id="CP026924">
    <property type="protein sequence ID" value="AVH40537.1"/>
    <property type="molecule type" value="Genomic_DNA"/>
</dbReference>
<evidence type="ECO:0000313" key="6">
    <source>
        <dbReference type="EMBL" id="QDY92796.1"/>
    </source>
</evidence>
<keyword evidence="1" id="KW-1133">Transmembrane helix</keyword>
<dbReference type="EMBL" id="CP039922">
    <property type="protein sequence ID" value="QCL92873.1"/>
    <property type="molecule type" value="Genomic_DNA"/>
</dbReference>
<reference evidence="8" key="7">
    <citation type="submission" date="2023-04" db="EMBL/GenBank/DDBJ databases">
        <title>Complete genome sequence of Agrobacterium salinitolerans CFBP5506.</title>
        <authorList>
            <person name="Yen H.-C."/>
            <person name="Yan X.-H."/>
            <person name="Lai E.-M."/>
            <person name="Kuo C.-H."/>
        </authorList>
    </citation>
    <scope>NUCLEOTIDE SEQUENCE</scope>
    <source>
        <strain evidence="8">CFBP5506</strain>
    </source>
</reference>
<evidence type="ECO:0000259" key="2">
    <source>
        <dbReference type="Pfam" id="PF20061"/>
    </source>
</evidence>
<evidence type="ECO:0000313" key="11">
    <source>
        <dbReference type="Proteomes" id="UP000298649"/>
    </source>
</evidence>
<keyword evidence="1" id="KW-0812">Transmembrane</keyword>
<evidence type="ECO:0000313" key="4">
    <source>
        <dbReference type="EMBL" id="MDR6702311.1"/>
    </source>
</evidence>
<reference evidence="5 11" key="4">
    <citation type="submission" date="2019-04" db="EMBL/GenBank/DDBJ databases">
        <title>Complete genome sequence of Agrobacterium tumefaciens CFBP7129.</title>
        <authorList>
            <person name="Haryono M."/>
            <person name="Lin Y.-C."/>
            <person name="Lai E.-M."/>
            <person name="Kuo C.-H."/>
        </authorList>
    </citation>
    <scope>NUCLEOTIDE SEQUENCE [LARGE SCALE GENOMIC DNA]</scope>
    <source>
        <strain evidence="5 11">CFBP7129</strain>
    </source>
</reference>
<evidence type="ECO:0000313" key="3">
    <source>
        <dbReference type="EMBL" id="AVH40537.1"/>
    </source>
</evidence>
<evidence type="ECO:0000313" key="5">
    <source>
        <dbReference type="EMBL" id="QCL92873.1"/>
    </source>
</evidence>
<reference evidence="6" key="6">
    <citation type="submission" date="2019-07" db="EMBL/GenBank/DDBJ databases">
        <authorList>
            <person name="Poret-Peterson A.T."/>
            <person name="Bhatnagar S."/>
            <person name="Chen L."/>
            <person name="McClean A.E."/>
            <person name="Kluepfel D.A."/>
        </authorList>
    </citation>
    <scope>NUCLEOTIDE SEQUENCE</scope>
    <source>
        <strain evidence="6">186</strain>
    </source>
</reference>
<reference evidence="3 10" key="2">
    <citation type="submission" date="2018-02" db="EMBL/GenBank/DDBJ databases">
        <title>Complete genome sequence of Agrobacterium tumefaciens 1D1609.</title>
        <authorList>
            <person name="Cho S.-T."/>
            <person name="Haryono M."/>
            <person name="Chang H.-H."/>
            <person name="Santos M.N."/>
            <person name="Lai E.-M."/>
            <person name="Kuo C.-H."/>
        </authorList>
    </citation>
    <scope>NUCLEOTIDE SEQUENCE [LARGE SCALE GENOMIC DNA]</scope>
    <source>
        <strain evidence="3 10">1D1609</strain>
    </source>
</reference>
<feature type="transmembrane region" description="Helical" evidence="1">
    <location>
        <begin position="20"/>
        <end position="43"/>
    </location>
</feature>
<dbReference type="RefSeq" id="WP_003493739.1">
    <property type="nucleotide sequence ID" value="NZ_CCAN010000025.1"/>
</dbReference>
<evidence type="ECO:0000313" key="7">
    <source>
        <dbReference type="EMBL" id="TRB08711.1"/>
    </source>
</evidence>
<dbReference type="EMBL" id="JAVDSW010000001">
    <property type="protein sequence ID" value="MDR6702311.1"/>
    <property type="molecule type" value="Genomic_DNA"/>
</dbReference>
<reference evidence="6 9" key="1">
    <citation type="journal article" date="2017" name="Genome Announc.">
        <title>Draft Genome Sequence of Agrobacterium tumefaciens Biovar 1 Strain 186, Isolated from Walnut.</title>
        <authorList>
            <person name="Poret-Peterson A.T."/>
            <person name="Bhatnagar S."/>
            <person name="McClean A.E."/>
            <person name="Kluepfel D.A."/>
        </authorList>
    </citation>
    <scope>NUCLEOTIDE SEQUENCE [LARGE SCALE GENOMIC DNA]</scope>
    <source>
        <strain evidence="6 9">186</strain>
    </source>
</reference>
<protein>
    <submittedName>
        <fullName evidence="8">DUF6460 domain-containing protein</fullName>
    </submittedName>
    <submittedName>
        <fullName evidence="3">Membrane protein</fullName>
    </submittedName>
</protein>
<evidence type="ECO:0000313" key="12">
    <source>
        <dbReference type="Proteomes" id="UP000317023"/>
    </source>
</evidence>
<dbReference type="EMBL" id="SGOE01000001">
    <property type="protein sequence ID" value="TRB08711.1"/>
    <property type="molecule type" value="Genomic_DNA"/>
</dbReference>
<feature type="transmembrane region" description="Helical" evidence="1">
    <location>
        <begin position="63"/>
        <end position="84"/>
    </location>
</feature>
<reference evidence="4" key="8">
    <citation type="submission" date="2023-07" db="EMBL/GenBank/DDBJ databases">
        <title>Sorghum-associated microbial communities from plants grown in Nebraska, USA.</title>
        <authorList>
            <person name="Schachtman D."/>
        </authorList>
    </citation>
    <scope>NUCLEOTIDE SEQUENCE</scope>
    <source>
        <strain evidence="4">1457</strain>
    </source>
</reference>